<keyword evidence="6 7" id="KW-0472">Membrane</keyword>
<evidence type="ECO:0000256" key="3">
    <source>
        <dbReference type="ARBA" id="ARBA00022475"/>
    </source>
</evidence>
<feature type="domain" description="Type II secretion system protein GspF" evidence="8">
    <location>
        <begin position="29"/>
        <end position="150"/>
    </location>
</feature>
<name>A0ABZ2XM47_9RHOO</name>
<dbReference type="Proteomes" id="UP001479520">
    <property type="component" value="Plasmid unnamed1"/>
</dbReference>
<keyword evidence="9" id="KW-0614">Plasmid</keyword>
<feature type="transmembrane region" description="Helical" evidence="7">
    <location>
        <begin position="178"/>
        <end position="197"/>
    </location>
</feature>
<evidence type="ECO:0000313" key="10">
    <source>
        <dbReference type="Proteomes" id="UP001479520"/>
    </source>
</evidence>
<protein>
    <submittedName>
        <fullName evidence="9">Type II secretion system F family protein</fullName>
    </submittedName>
</protein>
<dbReference type="Gene3D" id="1.20.81.30">
    <property type="entry name" value="Type II secretion system (T2SS), domain F"/>
    <property type="match status" value="2"/>
</dbReference>
<dbReference type="InterPro" id="IPR003004">
    <property type="entry name" value="GspF/PilC"/>
</dbReference>
<dbReference type="PANTHER" id="PTHR30012">
    <property type="entry name" value="GENERAL SECRETION PATHWAY PROTEIN"/>
    <property type="match status" value="1"/>
</dbReference>
<evidence type="ECO:0000256" key="2">
    <source>
        <dbReference type="ARBA" id="ARBA00005745"/>
    </source>
</evidence>
<comment type="subcellular location">
    <subcellularLocation>
        <location evidence="1">Cell membrane</location>
        <topology evidence="1">Multi-pass membrane protein</topology>
    </subcellularLocation>
</comment>
<keyword evidence="4 7" id="KW-0812">Transmembrane</keyword>
<evidence type="ECO:0000256" key="7">
    <source>
        <dbReference type="SAM" id="Phobius"/>
    </source>
</evidence>
<gene>
    <name evidence="9" type="ORF">AADV58_17120</name>
</gene>
<feature type="transmembrane region" description="Helical" evidence="7">
    <location>
        <begin position="325"/>
        <end position="346"/>
    </location>
</feature>
<evidence type="ECO:0000259" key="8">
    <source>
        <dbReference type="Pfam" id="PF00482"/>
    </source>
</evidence>
<dbReference type="EMBL" id="CP151407">
    <property type="protein sequence ID" value="WZJ23478.1"/>
    <property type="molecule type" value="Genomic_DNA"/>
</dbReference>
<dbReference type="InterPro" id="IPR042094">
    <property type="entry name" value="T2SS_GspF_sf"/>
</dbReference>
<evidence type="ECO:0000256" key="4">
    <source>
        <dbReference type="ARBA" id="ARBA00022692"/>
    </source>
</evidence>
<evidence type="ECO:0000313" key="9">
    <source>
        <dbReference type="EMBL" id="WZJ23478.1"/>
    </source>
</evidence>
<dbReference type="RefSeq" id="WP_341744790.1">
    <property type="nucleotide sequence ID" value="NZ_CP151407.1"/>
</dbReference>
<feature type="domain" description="Type II secretion system protein GspF" evidence="8">
    <location>
        <begin position="229"/>
        <end position="347"/>
    </location>
</feature>
<dbReference type="InterPro" id="IPR018076">
    <property type="entry name" value="T2SS_GspF_dom"/>
</dbReference>
<reference evidence="9 10" key="1">
    <citation type="submission" date="2024-04" db="EMBL/GenBank/DDBJ databases">
        <title>Dissimilatory iodate-reducing microorganisms contribute to the enrichment of iodine in groundwater.</title>
        <authorList>
            <person name="Jiang Z."/>
        </authorList>
    </citation>
    <scope>NUCLEOTIDE SEQUENCE [LARGE SCALE GENOMIC DNA]</scope>
    <source>
        <strain evidence="9 10">NCP973</strain>
        <plasmid evidence="9 10">unnamed1</plasmid>
    </source>
</reference>
<evidence type="ECO:0000256" key="6">
    <source>
        <dbReference type="ARBA" id="ARBA00023136"/>
    </source>
</evidence>
<keyword evidence="3" id="KW-1003">Cell membrane</keyword>
<proteinExistence type="inferred from homology"/>
<comment type="similarity">
    <text evidence="2">Belongs to the GSP F family.</text>
</comment>
<evidence type="ECO:0000256" key="5">
    <source>
        <dbReference type="ARBA" id="ARBA00022989"/>
    </source>
</evidence>
<keyword evidence="5 7" id="KW-1133">Transmembrane helix</keyword>
<organism evidence="9 10">
    <name type="scientific">Azonexus hydrophilus</name>
    <dbReference type="NCBI Taxonomy" id="418702"/>
    <lineage>
        <taxon>Bacteria</taxon>
        <taxon>Pseudomonadati</taxon>
        <taxon>Pseudomonadota</taxon>
        <taxon>Betaproteobacteria</taxon>
        <taxon>Rhodocyclales</taxon>
        <taxon>Azonexaceae</taxon>
        <taxon>Azonexus</taxon>
    </lineage>
</organism>
<geneLocation type="plasmid" evidence="9 10">
    <name>unnamed1</name>
</geneLocation>
<keyword evidence="10" id="KW-1185">Reference proteome</keyword>
<dbReference type="PANTHER" id="PTHR30012:SF0">
    <property type="entry name" value="TYPE II SECRETION SYSTEM PROTEIN F-RELATED"/>
    <property type="match status" value="1"/>
</dbReference>
<accession>A0ABZ2XM47</accession>
<dbReference type="Pfam" id="PF00482">
    <property type="entry name" value="T2SSF"/>
    <property type="match status" value="2"/>
</dbReference>
<feature type="transmembrane region" description="Helical" evidence="7">
    <location>
        <begin position="121"/>
        <end position="144"/>
    </location>
</feature>
<sequence>MQLNIEAAFAKWWFLNAESGSRRRLWIKLAKLMSNGVPIVQGLESMLARRAAAKGKSDPQCIAMREWIYGLKNGRRLSQMLEGWVTPVERMLISAGETTGTLEKSLIAGTRVMEAQSEIRTAVFAGLAYPVILICVAFAVMYMFGVRVVPEFTKIVPPDRFTGMAKFLVNMSDFAKSYLLFTAAGVVGAVVVFFMSLGRWDGKVRVFLDRYAPYSVYRVVVGSTWLIGLSSMLEAGVRLETALRELAGLADPWLKRRINAAIRGMSSGLNLGDSLNRSGYEFPDREIIDDLGVYSSLSGFDEALKTVGREWLTESVAQIKTKMNIVFGACLLSVALLVASMVGGMMTMQMQMTTAIQQHR</sequence>
<evidence type="ECO:0000256" key="1">
    <source>
        <dbReference type="ARBA" id="ARBA00004651"/>
    </source>
</evidence>